<gene>
    <name evidence="2" type="ORF">FSB_LOCUS3350</name>
</gene>
<proteinExistence type="predicted"/>
<feature type="compositionally biased region" description="Basic and acidic residues" evidence="1">
    <location>
        <begin position="11"/>
        <end position="20"/>
    </location>
</feature>
<reference evidence="2" key="1">
    <citation type="submission" date="2018-02" db="EMBL/GenBank/DDBJ databases">
        <authorList>
            <person name="Cohen D.B."/>
            <person name="Kent A.D."/>
        </authorList>
    </citation>
    <scope>NUCLEOTIDE SEQUENCE</scope>
</reference>
<sequence length="125" mass="14188">MASGFSYSDDSAVRGGDRTTTKQHITPSSSSSLPLSHPPPSSSLPLIIKGRACYTSKKNDIMGDSFFGTDDLKDTSDDEDVDFMYREEEDGECMRRGSSTEKFNRRRRSWLTWTGCFEFLKLFKF</sequence>
<feature type="region of interest" description="Disordered" evidence="1">
    <location>
        <begin position="1"/>
        <end position="45"/>
    </location>
</feature>
<name>A0A2N9EL09_FAGSY</name>
<evidence type="ECO:0000256" key="1">
    <source>
        <dbReference type="SAM" id="MobiDB-lite"/>
    </source>
</evidence>
<accession>A0A2N9EL09</accession>
<organism evidence="2">
    <name type="scientific">Fagus sylvatica</name>
    <name type="common">Beechnut</name>
    <dbReference type="NCBI Taxonomy" id="28930"/>
    <lineage>
        <taxon>Eukaryota</taxon>
        <taxon>Viridiplantae</taxon>
        <taxon>Streptophyta</taxon>
        <taxon>Embryophyta</taxon>
        <taxon>Tracheophyta</taxon>
        <taxon>Spermatophyta</taxon>
        <taxon>Magnoliopsida</taxon>
        <taxon>eudicotyledons</taxon>
        <taxon>Gunneridae</taxon>
        <taxon>Pentapetalae</taxon>
        <taxon>rosids</taxon>
        <taxon>fabids</taxon>
        <taxon>Fagales</taxon>
        <taxon>Fagaceae</taxon>
        <taxon>Fagus</taxon>
    </lineage>
</organism>
<dbReference type="EMBL" id="OIVN01000161">
    <property type="protein sequence ID" value="SPC75468.1"/>
    <property type="molecule type" value="Genomic_DNA"/>
</dbReference>
<protein>
    <submittedName>
        <fullName evidence="2">Uncharacterized protein</fullName>
    </submittedName>
</protein>
<dbReference type="AlphaFoldDB" id="A0A2N9EL09"/>
<evidence type="ECO:0000313" key="2">
    <source>
        <dbReference type="EMBL" id="SPC75468.1"/>
    </source>
</evidence>